<dbReference type="PANTHER" id="PTHR21600">
    <property type="entry name" value="MITOCHONDRIAL RNA PSEUDOURIDINE SYNTHASE"/>
    <property type="match status" value="1"/>
</dbReference>
<dbReference type="InterPro" id="IPR006225">
    <property type="entry name" value="PsdUridine_synth_RluC/D"/>
</dbReference>
<dbReference type="Gene3D" id="3.10.290.10">
    <property type="entry name" value="RNA-binding S4 domain"/>
    <property type="match status" value="1"/>
</dbReference>
<evidence type="ECO:0000256" key="4">
    <source>
        <dbReference type="ARBA" id="ARBA00036882"/>
    </source>
</evidence>
<evidence type="ECO:0000259" key="9">
    <source>
        <dbReference type="SMART" id="SM00363"/>
    </source>
</evidence>
<dbReference type="NCBIfam" id="TIGR00005">
    <property type="entry name" value="rluA_subfam"/>
    <property type="match status" value="1"/>
</dbReference>
<protein>
    <recommendedName>
        <fullName evidence="8">Pseudouridine synthase</fullName>
        <ecNumber evidence="8">5.4.99.-</ecNumber>
    </recommendedName>
</protein>
<dbReference type="FunFam" id="3.30.2350.10:FF:000006">
    <property type="entry name" value="Pseudouridine synthase"/>
    <property type="match status" value="1"/>
</dbReference>
<dbReference type="CDD" id="cd00165">
    <property type="entry name" value="S4"/>
    <property type="match status" value="1"/>
</dbReference>
<dbReference type="RefSeq" id="WP_053950934.1">
    <property type="nucleotide sequence ID" value="NZ_CP010552.1"/>
</dbReference>
<evidence type="ECO:0000256" key="1">
    <source>
        <dbReference type="ARBA" id="ARBA00010876"/>
    </source>
</evidence>
<dbReference type="PATRIC" id="fig|1705394.5.peg.273"/>
<comment type="catalytic activity">
    <reaction evidence="8">
        <text>a uridine in RNA = a pseudouridine in RNA</text>
        <dbReference type="Rhea" id="RHEA:48348"/>
        <dbReference type="Rhea" id="RHEA-COMP:12068"/>
        <dbReference type="Rhea" id="RHEA-COMP:12069"/>
        <dbReference type="ChEBI" id="CHEBI:65314"/>
        <dbReference type="ChEBI" id="CHEBI:65315"/>
    </reaction>
</comment>
<dbReference type="GO" id="GO:0000455">
    <property type="term" value="P:enzyme-directed rRNA pseudouridine synthesis"/>
    <property type="evidence" value="ECO:0007669"/>
    <property type="project" value="UniProtKB-ARBA"/>
</dbReference>
<dbReference type="NCBIfam" id="NF008385">
    <property type="entry name" value="PRK11180.1"/>
    <property type="match status" value="1"/>
</dbReference>
<sequence length="316" mass="35028">MNLLNIVIPDRLIGQRIDSALAAMLPDYSRSKITAWVRSGKALVNDKTFKAKEKVLGGEIVALTIEKEKTNAWLGEDIAIDVVYEDEDIIVVNKPVGLVTHPGAGNWTGTLANALLHYEPLLATLDRAGIVHRLDKNTSGLMVVARSELAQKNLVEQLQTHAVSREYSAIVYGHMISGGTVDAPIGRDPKDRIRQAVAEEGEGKDALTHYRVIDRFAHHTHVKCILETGRTHQIRVHMAHIEHPLIADPMYGGKVRFPKKADEALKDVLKGFNRQALHAKKLTLMHPISGEEMSWKAPLPKDLDDLLKALAKFDPI</sequence>
<dbReference type="InterPro" id="IPR002942">
    <property type="entry name" value="S4_RNA-bd"/>
</dbReference>
<feature type="active site" evidence="6">
    <location>
        <position position="135"/>
    </location>
</feature>
<evidence type="ECO:0000313" key="10">
    <source>
        <dbReference type="EMBL" id="ALE52007.1"/>
    </source>
</evidence>
<accession>A0A0M4NSX8</accession>
<dbReference type="InterPro" id="IPR020103">
    <property type="entry name" value="PsdUridine_synth_cat_dom_sf"/>
</dbReference>
<proteinExistence type="inferred from homology"/>
<evidence type="ECO:0000256" key="6">
    <source>
        <dbReference type="PIRSR" id="PIRSR606225-1"/>
    </source>
</evidence>
<dbReference type="Gene3D" id="3.30.2350.10">
    <property type="entry name" value="Pseudouridine synthase"/>
    <property type="match status" value="1"/>
</dbReference>
<dbReference type="OrthoDB" id="9807829at2"/>
<comment type="similarity">
    <text evidence="1 8">Belongs to the pseudouridine synthase RluA family.</text>
</comment>
<dbReference type="InterPro" id="IPR006224">
    <property type="entry name" value="PsdUridine_synth_RluA-like_CS"/>
</dbReference>
<dbReference type="SMART" id="SM00363">
    <property type="entry name" value="S4"/>
    <property type="match status" value="1"/>
</dbReference>
<dbReference type="EMBL" id="CP010552">
    <property type="protein sequence ID" value="ALE52007.1"/>
    <property type="molecule type" value="Genomic_DNA"/>
</dbReference>
<dbReference type="SUPFAM" id="SSF55174">
    <property type="entry name" value="Alpha-L RNA-binding motif"/>
    <property type="match status" value="1"/>
</dbReference>
<dbReference type="InterPro" id="IPR006145">
    <property type="entry name" value="PsdUridine_synth_RsuA/RluA"/>
</dbReference>
<evidence type="ECO:0000256" key="8">
    <source>
        <dbReference type="RuleBase" id="RU362028"/>
    </source>
</evidence>
<dbReference type="STRING" id="1705394.SP60_01350"/>
<evidence type="ECO:0000256" key="2">
    <source>
        <dbReference type="ARBA" id="ARBA00022884"/>
    </source>
</evidence>
<dbReference type="KEGG" id="tho:SP60_01350"/>
<evidence type="ECO:0000256" key="7">
    <source>
        <dbReference type="PROSITE-ProRule" id="PRU00182"/>
    </source>
</evidence>
<dbReference type="Pfam" id="PF00849">
    <property type="entry name" value="PseudoU_synth_2"/>
    <property type="match status" value="1"/>
</dbReference>
<evidence type="ECO:0000256" key="5">
    <source>
        <dbReference type="ARBA" id="ARBA00056072"/>
    </source>
</evidence>
<dbReference type="PANTHER" id="PTHR21600:SF44">
    <property type="entry name" value="RIBOSOMAL LARGE SUBUNIT PSEUDOURIDINE SYNTHASE D"/>
    <property type="match status" value="1"/>
</dbReference>
<dbReference type="PROSITE" id="PS01129">
    <property type="entry name" value="PSI_RLU"/>
    <property type="match status" value="1"/>
</dbReference>
<dbReference type="GO" id="GO:0160140">
    <property type="term" value="F:23S rRNA pseudouridine(1911/1915/1917) synthase activity"/>
    <property type="evidence" value="ECO:0007669"/>
    <property type="project" value="UniProtKB-EC"/>
</dbReference>
<comment type="function">
    <text evidence="5">Responsible for synthesis of pseudouridine from uracil at positions 1911, 1915 and 1917 in 23S ribosomal RNA.</text>
</comment>
<keyword evidence="2 7" id="KW-0694">RNA-binding</keyword>
<keyword evidence="3 8" id="KW-0413">Isomerase</keyword>
<dbReference type="Pfam" id="PF01479">
    <property type="entry name" value="S4"/>
    <property type="match status" value="1"/>
</dbReference>
<reference evidence="10 11" key="1">
    <citation type="journal article" date="2015" name="Genome Announc.">
        <title>Genome Sequence of 'Candidatus Thioglobus autotrophica' Strain EF1, a Chemoautotroph from the SUP05 Clade of Marine Gammaproteobacteria.</title>
        <authorList>
            <person name="Shah V."/>
            <person name="Morris R.M."/>
        </authorList>
    </citation>
    <scope>NUCLEOTIDE SEQUENCE [LARGE SCALE GENOMIC DNA]</scope>
    <source>
        <strain evidence="10 11">EF1</strain>
    </source>
</reference>
<dbReference type="Proteomes" id="UP000058020">
    <property type="component" value="Chromosome"/>
</dbReference>
<dbReference type="GO" id="GO:0003723">
    <property type="term" value="F:RNA binding"/>
    <property type="evidence" value="ECO:0007669"/>
    <property type="project" value="UniProtKB-KW"/>
</dbReference>
<keyword evidence="11" id="KW-1185">Reference proteome</keyword>
<gene>
    <name evidence="10" type="ORF">SP60_01350</name>
</gene>
<name>A0A0M4NSX8_9GAMM</name>
<dbReference type="CDD" id="cd02869">
    <property type="entry name" value="PseudoU_synth_RluA_like"/>
    <property type="match status" value="1"/>
</dbReference>
<dbReference type="AlphaFoldDB" id="A0A0M4NSX8"/>
<comment type="catalytic activity">
    <reaction evidence="4">
        <text>uridine(1911/1915/1917) in 23S rRNA = pseudouridine(1911/1915/1917) in 23S rRNA</text>
        <dbReference type="Rhea" id="RHEA:42524"/>
        <dbReference type="Rhea" id="RHEA-COMP:10097"/>
        <dbReference type="Rhea" id="RHEA-COMP:10098"/>
        <dbReference type="ChEBI" id="CHEBI:65314"/>
        <dbReference type="ChEBI" id="CHEBI:65315"/>
        <dbReference type="EC" id="5.4.99.23"/>
    </reaction>
</comment>
<dbReference type="EC" id="5.4.99.-" evidence="8"/>
<dbReference type="PROSITE" id="PS50889">
    <property type="entry name" value="S4"/>
    <property type="match status" value="1"/>
</dbReference>
<dbReference type="InterPro" id="IPR050188">
    <property type="entry name" value="RluA_PseudoU_synthase"/>
</dbReference>
<evidence type="ECO:0000313" key="11">
    <source>
        <dbReference type="Proteomes" id="UP000058020"/>
    </source>
</evidence>
<organism evidence="10 11">
    <name type="scientific">Candidatus Thioglobus autotrophicus</name>
    <dbReference type="NCBI Taxonomy" id="1705394"/>
    <lineage>
        <taxon>Bacteria</taxon>
        <taxon>Pseudomonadati</taxon>
        <taxon>Pseudomonadota</taxon>
        <taxon>Gammaproteobacteria</taxon>
        <taxon>Candidatus Pseudothioglobaceae</taxon>
        <taxon>Candidatus Thioglobus</taxon>
    </lineage>
</organism>
<dbReference type="SUPFAM" id="SSF55120">
    <property type="entry name" value="Pseudouridine synthase"/>
    <property type="match status" value="1"/>
</dbReference>
<dbReference type="InterPro" id="IPR036986">
    <property type="entry name" value="S4_RNA-bd_sf"/>
</dbReference>
<evidence type="ECO:0000256" key="3">
    <source>
        <dbReference type="ARBA" id="ARBA00023235"/>
    </source>
</evidence>
<feature type="domain" description="RNA-binding S4" evidence="9">
    <location>
        <begin position="15"/>
        <end position="79"/>
    </location>
</feature>